<accession>A0A5P0ZFE6</accession>
<evidence type="ECO:0000313" key="11">
    <source>
        <dbReference type="EMBL" id="MQS51773.1"/>
    </source>
</evidence>
<dbReference type="GO" id="GO:0030976">
    <property type="term" value="F:thiamine pyrophosphate binding"/>
    <property type="evidence" value="ECO:0007669"/>
    <property type="project" value="UniProtKB-UniRule"/>
</dbReference>
<gene>
    <name evidence="7 11" type="primary">menD</name>
    <name evidence="11" type="ORF">FHL02_01935</name>
</gene>
<comment type="caution">
    <text evidence="11">The sequence shown here is derived from an EMBL/GenBank/DDBJ whole genome shotgun (WGS) entry which is preliminary data.</text>
</comment>
<comment type="cofactor">
    <cofactor evidence="7">
        <name>Mg(2+)</name>
        <dbReference type="ChEBI" id="CHEBI:18420"/>
    </cofactor>
    <cofactor evidence="7">
        <name>Mn(2+)</name>
        <dbReference type="ChEBI" id="CHEBI:29035"/>
    </cofactor>
</comment>
<keyword evidence="3 7" id="KW-0479">Metal-binding</keyword>
<dbReference type="GO" id="GO:0030145">
    <property type="term" value="F:manganese ion binding"/>
    <property type="evidence" value="ECO:0007669"/>
    <property type="project" value="UniProtKB-UniRule"/>
</dbReference>
<keyword evidence="2 7" id="KW-0808">Transferase</keyword>
<dbReference type="InterPro" id="IPR004433">
    <property type="entry name" value="MenaQ_synth_MenD"/>
</dbReference>
<feature type="domain" description="Thiamine pyrophosphate enzyme TPP-binding" evidence="8">
    <location>
        <begin position="428"/>
        <end position="529"/>
    </location>
</feature>
<dbReference type="InterPro" id="IPR032264">
    <property type="entry name" value="MenD_middle"/>
</dbReference>
<dbReference type="SUPFAM" id="SSF52467">
    <property type="entry name" value="DHS-like NAD/FAD-binding domain"/>
    <property type="match status" value="1"/>
</dbReference>
<keyword evidence="6 7" id="KW-0464">Manganese</keyword>
<dbReference type="EC" id="2.2.1.9" evidence="7"/>
<dbReference type="UniPathway" id="UPA00079"/>
<feature type="domain" description="Thiamine pyrophosphate enzyme N-terminal TPP-binding" evidence="9">
    <location>
        <begin position="15"/>
        <end position="125"/>
    </location>
</feature>
<comment type="pathway">
    <text evidence="7">Quinol/quinone metabolism; menaquinone biosynthesis.</text>
</comment>
<proteinExistence type="inferred from homology"/>
<dbReference type="NCBIfam" id="TIGR00173">
    <property type="entry name" value="menD"/>
    <property type="match status" value="1"/>
</dbReference>
<dbReference type="CDD" id="cd07037">
    <property type="entry name" value="TPP_PYR_MenD"/>
    <property type="match status" value="1"/>
</dbReference>
<keyword evidence="1 7" id="KW-0474">Menaquinone biosynthesis</keyword>
<dbReference type="UniPathway" id="UPA01057">
    <property type="reaction ID" value="UER00164"/>
</dbReference>
<protein>
    <recommendedName>
        <fullName evidence="7">2-succinyl-5-enolpyruvyl-6-hydroxy-3-cyclohexene-1-carboxylate synthase</fullName>
        <shortName evidence="7">SEPHCHC synthase</shortName>
        <ecNumber evidence="7">2.2.1.9</ecNumber>
    </recommendedName>
    <alternativeName>
        <fullName evidence="7">Menaquinone biosynthesis protein MenD</fullName>
    </alternativeName>
</protein>
<comment type="function">
    <text evidence="7">Catalyzes the thiamine diphosphate-dependent decarboxylation of 2-oxoglutarate and the subsequent addition of the resulting succinic semialdehyde-thiamine pyrophosphate anion to isochorismate to yield 2-succinyl-5-enolpyruvyl-6-hydroxy-3-cyclohexene-1-carboxylate (SEPHCHC).</text>
</comment>
<dbReference type="PANTHER" id="PTHR42916:SF1">
    <property type="entry name" value="PROTEIN PHYLLO, CHLOROPLASTIC"/>
    <property type="match status" value="1"/>
</dbReference>
<evidence type="ECO:0000256" key="6">
    <source>
        <dbReference type="ARBA" id="ARBA00023211"/>
    </source>
</evidence>
<dbReference type="Pfam" id="PF02775">
    <property type="entry name" value="TPP_enzyme_C"/>
    <property type="match status" value="1"/>
</dbReference>
<keyword evidence="4 7" id="KW-0460">Magnesium</keyword>
<name>A0A5P0ZFE6_9LACO</name>
<dbReference type="InterPro" id="IPR029061">
    <property type="entry name" value="THDP-binding"/>
</dbReference>
<comment type="pathway">
    <text evidence="7">Quinol/quinone metabolism; 1,4-dihydroxy-2-naphthoate biosynthesis; 1,4-dihydroxy-2-naphthoate from chorismate: step 2/7.</text>
</comment>
<dbReference type="HAMAP" id="MF_01659">
    <property type="entry name" value="MenD"/>
    <property type="match status" value="1"/>
</dbReference>
<evidence type="ECO:0000256" key="7">
    <source>
        <dbReference type="HAMAP-Rule" id="MF_01659"/>
    </source>
</evidence>
<keyword evidence="5 7" id="KW-0786">Thiamine pyrophosphate</keyword>
<dbReference type="Proteomes" id="UP000380386">
    <property type="component" value="Unassembled WGS sequence"/>
</dbReference>
<dbReference type="InterPro" id="IPR012001">
    <property type="entry name" value="Thiamin_PyroP_enz_TPP-bd_dom"/>
</dbReference>
<comment type="catalytic activity">
    <reaction evidence="7">
        <text>isochorismate + 2-oxoglutarate + H(+) = 5-enolpyruvoyl-6-hydroxy-2-succinyl-cyclohex-3-ene-1-carboxylate + CO2</text>
        <dbReference type="Rhea" id="RHEA:25593"/>
        <dbReference type="ChEBI" id="CHEBI:15378"/>
        <dbReference type="ChEBI" id="CHEBI:16526"/>
        <dbReference type="ChEBI" id="CHEBI:16810"/>
        <dbReference type="ChEBI" id="CHEBI:29780"/>
        <dbReference type="ChEBI" id="CHEBI:58818"/>
        <dbReference type="EC" id="2.2.1.9"/>
    </reaction>
</comment>
<dbReference type="PANTHER" id="PTHR42916">
    <property type="entry name" value="2-SUCCINYL-5-ENOLPYRUVYL-6-HYDROXY-3-CYCLOHEXENE-1-CARBOXYLATE SYNTHASE"/>
    <property type="match status" value="1"/>
</dbReference>
<dbReference type="OrthoDB" id="9791859at2"/>
<dbReference type="Gene3D" id="3.40.50.1220">
    <property type="entry name" value="TPP-binding domain"/>
    <property type="match status" value="1"/>
</dbReference>
<dbReference type="EMBL" id="VDFM01000001">
    <property type="protein sequence ID" value="MQS51773.1"/>
    <property type="molecule type" value="Genomic_DNA"/>
</dbReference>
<dbReference type="SUPFAM" id="SSF52518">
    <property type="entry name" value="Thiamin diphosphate-binding fold (THDP-binding)"/>
    <property type="match status" value="2"/>
</dbReference>
<evidence type="ECO:0000256" key="4">
    <source>
        <dbReference type="ARBA" id="ARBA00022842"/>
    </source>
</evidence>
<evidence type="ECO:0000259" key="8">
    <source>
        <dbReference type="Pfam" id="PF02775"/>
    </source>
</evidence>
<evidence type="ECO:0000259" key="10">
    <source>
        <dbReference type="Pfam" id="PF16582"/>
    </source>
</evidence>
<evidence type="ECO:0000256" key="5">
    <source>
        <dbReference type="ARBA" id="ARBA00023052"/>
    </source>
</evidence>
<dbReference type="AlphaFoldDB" id="A0A5P0ZFE6"/>
<evidence type="ECO:0000256" key="1">
    <source>
        <dbReference type="ARBA" id="ARBA00022428"/>
    </source>
</evidence>
<organism evidence="11 12">
    <name type="scientific">Companilactobacillus mishanensis</name>
    <dbReference type="NCBI Taxonomy" id="2486008"/>
    <lineage>
        <taxon>Bacteria</taxon>
        <taxon>Bacillati</taxon>
        <taxon>Bacillota</taxon>
        <taxon>Bacilli</taxon>
        <taxon>Lactobacillales</taxon>
        <taxon>Lactobacillaceae</taxon>
        <taxon>Companilactobacillus</taxon>
    </lineage>
</organism>
<comment type="cofactor">
    <cofactor evidence="7">
        <name>thiamine diphosphate</name>
        <dbReference type="ChEBI" id="CHEBI:58937"/>
    </cofactor>
    <text evidence="7">Binds 1 thiamine pyrophosphate per subunit.</text>
</comment>
<dbReference type="InterPro" id="IPR029035">
    <property type="entry name" value="DHS-like_NAD/FAD-binding_dom"/>
</dbReference>
<reference evidence="11 12" key="1">
    <citation type="journal article" date="2019" name="Syst. Appl. Microbiol.">
        <title>Polyphasic characterization of two novel Lactobacillus spp. isolated from blown salami packages: Description of Lactobacillus halodurans sp. nov. and Lactobacillus salsicarnum sp. nov.</title>
        <authorList>
            <person name="Schuster J.A."/>
            <person name="Klingl A."/>
            <person name="Vogel R.F."/>
            <person name="Ehrmann M.A."/>
        </authorList>
    </citation>
    <scope>NUCLEOTIDE SEQUENCE [LARGE SCALE GENOMIC DNA]</scope>
    <source>
        <strain evidence="11 12">TMW 1.2118</strain>
    </source>
</reference>
<dbReference type="Pfam" id="PF02776">
    <property type="entry name" value="TPP_enzyme_N"/>
    <property type="match status" value="1"/>
</dbReference>
<dbReference type="GO" id="GO:0009234">
    <property type="term" value="P:menaquinone biosynthetic process"/>
    <property type="evidence" value="ECO:0007669"/>
    <property type="project" value="UniProtKB-UniRule"/>
</dbReference>
<dbReference type="Pfam" id="PF16582">
    <property type="entry name" value="TPP_enzyme_M_2"/>
    <property type="match status" value="1"/>
</dbReference>
<evidence type="ECO:0000256" key="3">
    <source>
        <dbReference type="ARBA" id="ARBA00022723"/>
    </source>
</evidence>
<sequence length="568" mass="63091">MNDVITTNIKIFLLSLFEQDVKNFVVSPGSRSTPVVLLLAELATQRSEINIYIDVDERSASFFGLGLAKKNKIPVGLICTSGTAATEYASAVAEAKLSHIPLVVITSDRPAELSNIGAPQAINQNDLYHGNTKYFVNLNLQDDSEQTSKYVEFESQRTVARSLDYPRGPVQINLPLRKPLMPILDSEDPIVSKINFNSANYPSAVPDYKQILADKNVLIIAGPEELDYHSDLLALAERQNWPIMADVLSNTRNGSKYVINNGDLFIKTGTKEVLDYVKPDVILRFGGTLVSASISNWLKEVSSSAEIIYVGDHELNDYTLSTDNFVAGSEKSFIKNIINLNLNNSAAYFEKLIELNNFAEQKKNELQNDEFSELSIPKIIDDNIAKSSNIFLSNSMPIRDFENYYLGTKTRSIFCNRGANGIDGVVSTAMATGIGSENNVLFIGDLALFHDMNGLMMAKRYQIPMTIVVSNNNGGGIFSFLPQSKATDYFETLFGTPQDLKIADIATLYGFDYFQVSDKQQAINALDHDAKQKIIEIQSDRSINVKQHRTLETKFGSEINQFVIDKSK</sequence>
<dbReference type="Gene3D" id="3.40.50.970">
    <property type="match status" value="2"/>
</dbReference>
<comment type="similarity">
    <text evidence="7">Belongs to the TPP enzyme family. MenD subfamily.</text>
</comment>
<feature type="domain" description="Menaquinone biosynthesis protein MenD middle" evidence="10">
    <location>
        <begin position="214"/>
        <end position="392"/>
    </location>
</feature>
<comment type="subunit">
    <text evidence="7">Homodimer.</text>
</comment>
<evidence type="ECO:0000313" key="12">
    <source>
        <dbReference type="Proteomes" id="UP000380386"/>
    </source>
</evidence>
<dbReference type="RefSeq" id="WP_153381904.1">
    <property type="nucleotide sequence ID" value="NZ_VDFM01000001.1"/>
</dbReference>
<dbReference type="CDD" id="cd02009">
    <property type="entry name" value="TPP_SHCHC_synthase"/>
    <property type="match status" value="1"/>
</dbReference>
<dbReference type="InterPro" id="IPR011766">
    <property type="entry name" value="TPP_enzyme_TPP-bd"/>
</dbReference>
<dbReference type="PIRSF" id="PIRSF004983">
    <property type="entry name" value="MenD"/>
    <property type="match status" value="1"/>
</dbReference>
<evidence type="ECO:0000256" key="2">
    <source>
        <dbReference type="ARBA" id="ARBA00022679"/>
    </source>
</evidence>
<dbReference type="GO" id="GO:0000287">
    <property type="term" value="F:magnesium ion binding"/>
    <property type="evidence" value="ECO:0007669"/>
    <property type="project" value="UniProtKB-UniRule"/>
</dbReference>
<dbReference type="GO" id="GO:0070204">
    <property type="term" value="F:2-succinyl-5-enolpyruvyl-6-hydroxy-3-cyclohexene-1-carboxylic-acid synthase activity"/>
    <property type="evidence" value="ECO:0007669"/>
    <property type="project" value="UniProtKB-UniRule"/>
</dbReference>
<evidence type="ECO:0000259" key="9">
    <source>
        <dbReference type="Pfam" id="PF02776"/>
    </source>
</evidence>